<evidence type="ECO:0000313" key="2">
    <source>
        <dbReference type="Proteomes" id="UP000237347"/>
    </source>
</evidence>
<protein>
    <submittedName>
        <fullName evidence="1">Dolichol-phosphate mannose synthase subunit 2</fullName>
    </submittedName>
</protein>
<keyword evidence="2" id="KW-1185">Reference proteome</keyword>
<name>A0AAW0LGX1_QUESU</name>
<dbReference type="Proteomes" id="UP000237347">
    <property type="component" value="Unassembled WGS sequence"/>
</dbReference>
<evidence type="ECO:0000313" key="1">
    <source>
        <dbReference type="EMBL" id="KAK7850189.1"/>
    </source>
</evidence>
<comment type="caution">
    <text evidence="1">The sequence shown here is derived from an EMBL/GenBank/DDBJ whole genome shotgun (WGS) entry which is preliminary data.</text>
</comment>
<accession>A0AAW0LGX1</accession>
<dbReference type="EMBL" id="PKMF04000104">
    <property type="protein sequence ID" value="KAK7850189.1"/>
    <property type="molecule type" value="Genomic_DNA"/>
</dbReference>
<organism evidence="1 2">
    <name type="scientific">Quercus suber</name>
    <name type="common">Cork oak</name>
    <dbReference type="NCBI Taxonomy" id="58331"/>
    <lineage>
        <taxon>Eukaryota</taxon>
        <taxon>Viridiplantae</taxon>
        <taxon>Streptophyta</taxon>
        <taxon>Embryophyta</taxon>
        <taxon>Tracheophyta</taxon>
        <taxon>Spermatophyta</taxon>
        <taxon>Magnoliopsida</taxon>
        <taxon>eudicotyledons</taxon>
        <taxon>Gunneridae</taxon>
        <taxon>Pentapetalae</taxon>
        <taxon>rosids</taxon>
        <taxon>fabids</taxon>
        <taxon>Fagales</taxon>
        <taxon>Fagaceae</taxon>
        <taxon>Quercus</taxon>
    </lineage>
</organism>
<gene>
    <name evidence="1" type="primary">DPMS2</name>
    <name evidence="1" type="ORF">CFP56_001465</name>
</gene>
<proteinExistence type="predicted"/>
<dbReference type="AlphaFoldDB" id="A0AAW0LGX1"/>
<sequence>MSPRYVLPVYALDSDHFIHKDFIPQEYAILVPVFASVHPCFLMSYSLNGISTDGGRGGKIFPTDKGELLKINHPISIQISLLDHPSQLLCSKRMPQLGHRMGQLGRGDKPISISIKKPKQLPQLVICIWRLSWKEVRCHKCYKLRKLNQTVAVLVSSCSGLGFRPSDLKRDPSSSCVKLPSLFRSNERNISRSSAICTSSSSIGCLLLMSTINPNMFLLPKIPTFDILSSRSALGEYHYNNMIQAMQQHLSSLDR</sequence>
<reference evidence="1 2" key="1">
    <citation type="journal article" date="2018" name="Sci. Data">
        <title>The draft genome sequence of cork oak.</title>
        <authorList>
            <person name="Ramos A.M."/>
            <person name="Usie A."/>
            <person name="Barbosa P."/>
            <person name="Barros P.M."/>
            <person name="Capote T."/>
            <person name="Chaves I."/>
            <person name="Simoes F."/>
            <person name="Abreu I."/>
            <person name="Carrasquinho I."/>
            <person name="Faro C."/>
            <person name="Guimaraes J.B."/>
            <person name="Mendonca D."/>
            <person name="Nobrega F."/>
            <person name="Rodrigues L."/>
            <person name="Saibo N.J.M."/>
            <person name="Varela M.C."/>
            <person name="Egas C."/>
            <person name="Matos J."/>
            <person name="Miguel C.M."/>
            <person name="Oliveira M.M."/>
            <person name="Ricardo C.P."/>
            <person name="Goncalves S."/>
        </authorList>
    </citation>
    <scope>NUCLEOTIDE SEQUENCE [LARGE SCALE GENOMIC DNA]</scope>
    <source>
        <strain evidence="2">cv. HL8</strain>
    </source>
</reference>